<organism evidence="1 2">
    <name type="scientific">Neisseria meningitidis serogroup B</name>
    <dbReference type="NCBI Taxonomy" id="491"/>
    <lineage>
        <taxon>Bacteria</taxon>
        <taxon>Pseudomonadati</taxon>
        <taxon>Pseudomonadota</taxon>
        <taxon>Betaproteobacteria</taxon>
        <taxon>Neisseriales</taxon>
        <taxon>Neisseriaceae</taxon>
        <taxon>Neisseria</taxon>
    </lineage>
</organism>
<dbReference type="EMBL" id="CVTF01000036">
    <property type="protein sequence ID" value="CRY98972.1"/>
    <property type="molecule type" value="Genomic_DNA"/>
</dbReference>
<proteinExistence type="predicted"/>
<evidence type="ECO:0000313" key="1">
    <source>
        <dbReference type="EMBL" id="CRY98972.1"/>
    </source>
</evidence>
<name>A0A0H5QA91_NEIMI</name>
<dbReference type="AlphaFoldDB" id="A0A0H5QA91"/>
<accession>A0A0H5QA91</accession>
<evidence type="ECO:0000313" key="2">
    <source>
        <dbReference type="Proteomes" id="UP000182715"/>
    </source>
</evidence>
<dbReference type="Proteomes" id="UP000182715">
    <property type="component" value="Unassembled WGS sequence"/>
</dbReference>
<sequence length="46" mass="5047">MTKAFWFDISNPSFGNAGGLRTAKLDSKDADYTGKRVQTASERHAV</sequence>
<reference evidence="1 2" key="1">
    <citation type="submission" date="2014-11" db="EMBL/GenBank/DDBJ databases">
        <authorList>
            <person name="Diene M.Seydina."/>
        </authorList>
    </citation>
    <scope>NUCLEOTIDE SEQUENCE [LARGE SCALE GENOMIC DNA]</scope>
    <source>
        <strain evidence="1 2">Neisseria meningitidis CHUV</strain>
    </source>
</reference>
<protein>
    <submittedName>
        <fullName evidence="1">Uncharacterized protein</fullName>
    </submittedName>
</protein>